<dbReference type="Pfam" id="PF16499">
    <property type="entry name" value="Melibiase_2"/>
    <property type="match status" value="1"/>
</dbReference>
<sequence>MLKLNFFMKKYLLTLFASLILNATSAQNLPVSLTPFAPSSPRINGPAVFGVRPGSPVIYNIPATGIRPIKFEIENLPKELTVDVATGMITGTLKARGEYALTLKATNQFGSAQKKFSIIVGDRIALTPPMGWSSWNAFGETITQEKIEQTARAMVKSGLSQHGFAYINMDDGWQGKRAGKYMGLQGNEKFPNMGALVDTIHKLGLKAGIYSTPWETSYAKFAGGSAETTTGEWKKAGNKFGAISFAKNDAMQWAAWGIDYLKYDWPIDVIHTEEMSKALHANKRDIVFSLSNSGKIADAEAYGKLAESWRTTGDIYDSWQQGEAFWHFSVSEIGFSQDKWAPYAAPGHWNDPDMLVVGQLGWGPKIKPTRLTADEQYSHISLWCMLSAPLILGCDLDKLDDFTIGLLTNDEVLDINQDKLGKQAIRTGSNGPIDFFLKPLFDGAFALAAFNRGDVAKTTTLNKVSFFGVSGKITRMRDLWRQQDIAEFNIDKSTLTIPPHGVILLKVWASN</sequence>
<keyword evidence="3 5" id="KW-0378">Hydrolase</keyword>
<dbReference type="SUPFAM" id="SSF51011">
    <property type="entry name" value="Glycosyl hydrolase domain"/>
    <property type="match status" value="1"/>
</dbReference>
<dbReference type="InterPro" id="IPR041233">
    <property type="entry name" value="Melibiase_C"/>
</dbReference>
<comment type="similarity">
    <text evidence="1 5">Belongs to the glycosyl hydrolase 27 family.</text>
</comment>
<evidence type="ECO:0000256" key="2">
    <source>
        <dbReference type="ARBA" id="ARBA00022729"/>
    </source>
</evidence>
<reference evidence="8 9" key="1">
    <citation type="submission" date="2016-11" db="EMBL/GenBank/DDBJ databases">
        <title>Whole Genome Sequencing of Mucilaginibacter polytrichastri RG4-7(T) isolated from the moss sample.</title>
        <authorList>
            <person name="Li Y."/>
        </authorList>
    </citation>
    <scope>NUCLEOTIDE SEQUENCE [LARGE SCALE GENOMIC DNA]</scope>
    <source>
        <strain evidence="8 9">RG4-7</strain>
    </source>
</reference>
<dbReference type="GO" id="GO:0004557">
    <property type="term" value="F:alpha-galactosidase activity"/>
    <property type="evidence" value="ECO:0007669"/>
    <property type="project" value="UniProtKB-EC"/>
</dbReference>
<dbReference type="InterPro" id="IPR013780">
    <property type="entry name" value="Glyco_hydro_b"/>
</dbReference>
<dbReference type="CDD" id="cd14792">
    <property type="entry name" value="GH27"/>
    <property type="match status" value="1"/>
</dbReference>
<dbReference type="SUPFAM" id="SSF51445">
    <property type="entry name" value="(Trans)glycosidases"/>
    <property type="match status" value="1"/>
</dbReference>
<keyword evidence="5" id="KW-1015">Disulfide bond</keyword>
<dbReference type="InterPro" id="IPR013783">
    <property type="entry name" value="Ig-like_fold"/>
</dbReference>
<dbReference type="PRINTS" id="PR00740">
    <property type="entry name" value="GLHYDRLASE27"/>
</dbReference>
<feature type="domain" description="Alpha galactosidase C-terminal" evidence="7">
    <location>
        <begin position="431"/>
        <end position="507"/>
    </location>
</feature>
<evidence type="ECO:0000313" key="9">
    <source>
        <dbReference type="Proteomes" id="UP000186720"/>
    </source>
</evidence>
<keyword evidence="4 5" id="KW-0326">Glycosidase</keyword>
<dbReference type="Gene3D" id="2.60.40.1180">
    <property type="entry name" value="Golgi alpha-mannosidase II"/>
    <property type="match status" value="1"/>
</dbReference>
<dbReference type="AlphaFoldDB" id="A0A1Q5ZVU8"/>
<evidence type="ECO:0000256" key="1">
    <source>
        <dbReference type="ARBA" id="ARBA00009743"/>
    </source>
</evidence>
<evidence type="ECO:0000256" key="3">
    <source>
        <dbReference type="ARBA" id="ARBA00022801"/>
    </source>
</evidence>
<proteinExistence type="inferred from homology"/>
<dbReference type="STRING" id="1302689.RG47T_1309"/>
<dbReference type="PANTHER" id="PTHR11452">
    <property type="entry name" value="ALPHA-GALACTOSIDASE/ALPHA-N-ACETYLGALACTOSAMINIDASE"/>
    <property type="match status" value="1"/>
</dbReference>
<dbReference type="GO" id="GO:0016020">
    <property type="term" value="C:membrane"/>
    <property type="evidence" value="ECO:0007669"/>
    <property type="project" value="InterPro"/>
</dbReference>
<evidence type="ECO:0000259" key="7">
    <source>
        <dbReference type="Pfam" id="PF17801"/>
    </source>
</evidence>
<name>A0A1Q5ZVU8_9SPHI</name>
<feature type="signal peptide" evidence="6">
    <location>
        <begin position="1"/>
        <end position="26"/>
    </location>
</feature>
<feature type="chain" id="PRO_5010184902" description="Alpha-galactosidase" evidence="6">
    <location>
        <begin position="27"/>
        <end position="511"/>
    </location>
</feature>
<dbReference type="InterPro" id="IPR013785">
    <property type="entry name" value="Aldolase_TIM"/>
</dbReference>
<dbReference type="PANTHER" id="PTHR11452:SF75">
    <property type="entry name" value="ALPHA-GALACTOSIDASE MEL1"/>
    <property type="match status" value="1"/>
</dbReference>
<keyword evidence="2 6" id="KW-0732">Signal</keyword>
<dbReference type="GO" id="GO:0005509">
    <property type="term" value="F:calcium ion binding"/>
    <property type="evidence" value="ECO:0007669"/>
    <property type="project" value="InterPro"/>
</dbReference>
<accession>A0A1Q5ZVU8</accession>
<dbReference type="Gene3D" id="2.60.40.10">
    <property type="entry name" value="Immunoglobulins"/>
    <property type="match status" value="1"/>
</dbReference>
<dbReference type="Gene3D" id="3.20.20.70">
    <property type="entry name" value="Aldolase class I"/>
    <property type="match status" value="1"/>
</dbReference>
<dbReference type="SUPFAM" id="SSF49313">
    <property type="entry name" value="Cadherin-like"/>
    <property type="match status" value="1"/>
</dbReference>
<dbReference type="Proteomes" id="UP000186720">
    <property type="component" value="Unassembled WGS sequence"/>
</dbReference>
<gene>
    <name evidence="8" type="ORF">RG47T_1309</name>
</gene>
<dbReference type="GO" id="GO:0005975">
    <property type="term" value="P:carbohydrate metabolic process"/>
    <property type="evidence" value="ECO:0007669"/>
    <property type="project" value="InterPro"/>
</dbReference>
<evidence type="ECO:0000256" key="5">
    <source>
        <dbReference type="RuleBase" id="RU361168"/>
    </source>
</evidence>
<evidence type="ECO:0000256" key="4">
    <source>
        <dbReference type="ARBA" id="ARBA00023295"/>
    </source>
</evidence>
<dbReference type="InterPro" id="IPR015919">
    <property type="entry name" value="Cadherin-like_sf"/>
</dbReference>
<comment type="caution">
    <text evidence="8">The sequence shown here is derived from an EMBL/GenBank/DDBJ whole genome shotgun (WGS) entry which is preliminary data.</text>
</comment>
<dbReference type="EC" id="3.2.1.22" evidence="5"/>
<organism evidence="8 9">
    <name type="scientific">Mucilaginibacter polytrichastri</name>
    <dbReference type="NCBI Taxonomy" id="1302689"/>
    <lineage>
        <taxon>Bacteria</taxon>
        <taxon>Pseudomonadati</taxon>
        <taxon>Bacteroidota</taxon>
        <taxon>Sphingobacteriia</taxon>
        <taxon>Sphingobacteriales</taxon>
        <taxon>Sphingobacteriaceae</taxon>
        <taxon>Mucilaginibacter</taxon>
    </lineage>
</organism>
<protein>
    <recommendedName>
        <fullName evidence="5">Alpha-galactosidase</fullName>
        <ecNumber evidence="5">3.2.1.22</ecNumber>
    </recommendedName>
    <alternativeName>
        <fullName evidence="5">Melibiase</fullName>
    </alternativeName>
</protein>
<dbReference type="Pfam" id="PF05345">
    <property type="entry name" value="He_PIG"/>
    <property type="match status" value="1"/>
</dbReference>
<dbReference type="EMBL" id="MPPL01000001">
    <property type="protein sequence ID" value="OKS85863.1"/>
    <property type="molecule type" value="Genomic_DNA"/>
</dbReference>
<keyword evidence="9" id="KW-1185">Reference proteome</keyword>
<evidence type="ECO:0000256" key="6">
    <source>
        <dbReference type="SAM" id="SignalP"/>
    </source>
</evidence>
<dbReference type="InterPro" id="IPR017853">
    <property type="entry name" value="GH"/>
</dbReference>
<comment type="catalytic activity">
    <reaction evidence="5">
        <text>Hydrolysis of terminal, non-reducing alpha-D-galactose residues in alpha-D-galactosides, including galactose oligosaccharides, galactomannans and galactolipids.</text>
        <dbReference type="EC" id="3.2.1.22"/>
    </reaction>
</comment>
<dbReference type="InterPro" id="IPR002241">
    <property type="entry name" value="Glyco_hydro_27"/>
</dbReference>
<dbReference type="Pfam" id="PF17801">
    <property type="entry name" value="Melibiase_C"/>
    <property type="match status" value="1"/>
</dbReference>
<evidence type="ECO:0000313" key="8">
    <source>
        <dbReference type="EMBL" id="OKS85863.1"/>
    </source>
</evidence>